<accession>A0A7U4J9N8</accession>
<dbReference type="Gene3D" id="3.40.50.1820">
    <property type="entry name" value="alpha/beta hydrolase"/>
    <property type="match status" value="1"/>
</dbReference>
<dbReference type="PANTHER" id="PTHR43798">
    <property type="entry name" value="MONOACYLGLYCEROL LIPASE"/>
    <property type="match status" value="1"/>
</dbReference>
<dbReference type="PANTHER" id="PTHR43798:SF33">
    <property type="entry name" value="HYDROLASE, PUTATIVE (AFU_ORTHOLOGUE AFUA_2G14860)-RELATED"/>
    <property type="match status" value="1"/>
</dbReference>
<reference evidence="2 3" key="2">
    <citation type="submission" date="2015-02" db="EMBL/GenBank/DDBJ databases">
        <title>The complete genome of Sphingomonas hengshuiensis sp. WHSC-8 isolated from soil of Hengshui Lake.</title>
        <authorList>
            <person name="Wei S."/>
            <person name="Guo J."/>
            <person name="Su C."/>
            <person name="Wu R."/>
            <person name="Zhang Z."/>
            <person name="Liang K."/>
            <person name="Li H."/>
            <person name="Wang T."/>
            <person name="Liu H."/>
            <person name="Zhang C."/>
            <person name="Li Z."/>
            <person name="Wang Q."/>
            <person name="Meng J."/>
        </authorList>
    </citation>
    <scope>NUCLEOTIDE SEQUENCE [LARGE SCALE GENOMIC DNA]</scope>
    <source>
        <strain evidence="2 3">WHSC-8</strain>
    </source>
</reference>
<keyword evidence="3" id="KW-1185">Reference proteome</keyword>
<dbReference type="PRINTS" id="PR00111">
    <property type="entry name" value="ABHYDROLASE"/>
</dbReference>
<gene>
    <name evidence="2" type="ORF">TS85_14955</name>
</gene>
<dbReference type="InterPro" id="IPR050266">
    <property type="entry name" value="AB_hydrolase_sf"/>
</dbReference>
<dbReference type="GO" id="GO:0016020">
    <property type="term" value="C:membrane"/>
    <property type="evidence" value="ECO:0007669"/>
    <property type="project" value="TreeGrafter"/>
</dbReference>
<evidence type="ECO:0000259" key="1">
    <source>
        <dbReference type="Pfam" id="PF00561"/>
    </source>
</evidence>
<sequence length="277" mass="29714">MTVRRHFLDLDTRQIHYREREGADSGAPPLVVLHHLPGSAAQMVPLIRAIAGRRVIAPDMAGLGDSDPHPAAAPTIDDFAADVAQGIARLTDGPVDLYGSHTGACVAVALAALAPGLVRRVVLDGVPLWDAVERAAMMARYAPVIEPDHNGSHLLWAHNFCRDQILFWPWYDKSAGALRGAGLPPPRDLHRWVVEVIKAIETFRLGYQAVFDFDMAARLPELGQPTLCVAAKVDPLGDATARAAALLPDAQVHRIDAGVSMPPPEAVAAAVTAFLDR</sequence>
<dbReference type="SUPFAM" id="SSF53474">
    <property type="entry name" value="alpha/beta-Hydrolases"/>
    <property type="match status" value="1"/>
</dbReference>
<dbReference type="InterPro" id="IPR000073">
    <property type="entry name" value="AB_hydrolase_1"/>
</dbReference>
<reference evidence="2 3" key="1">
    <citation type="journal article" date="2015" name="Int. J. Syst. Evol. Microbiol.">
        <title>Sphingomonas hengshuiensis sp. nov., isolated from lake wetland.</title>
        <authorList>
            <person name="Wei S."/>
            <person name="Wang T."/>
            <person name="Liu H."/>
            <person name="Zhang C."/>
            <person name="Guo J."/>
            <person name="Wang Q."/>
            <person name="Liang K."/>
            <person name="Zhang Z."/>
        </authorList>
    </citation>
    <scope>NUCLEOTIDE SEQUENCE [LARGE SCALE GENOMIC DNA]</scope>
    <source>
        <strain evidence="2 3">WHSC-8</strain>
    </source>
</reference>
<dbReference type="EMBL" id="CP010836">
    <property type="protein sequence ID" value="AJP72796.1"/>
    <property type="molecule type" value="Genomic_DNA"/>
</dbReference>
<dbReference type="RefSeq" id="WP_044333260.1">
    <property type="nucleotide sequence ID" value="NZ_CP010836.1"/>
</dbReference>
<feature type="domain" description="AB hydrolase-1" evidence="1">
    <location>
        <begin position="28"/>
        <end position="135"/>
    </location>
</feature>
<dbReference type="Pfam" id="PF00561">
    <property type="entry name" value="Abhydrolase_1"/>
    <property type="match status" value="1"/>
</dbReference>
<dbReference type="AlphaFoldDB" id="A0A7U4J9N8"/>
<organism evidence="2 3">
    <name type="scientific">Sphingomonas hengshuiensis</name>
    <dbReference type="NCBI Taxonomy" id="1609977"/>
    <lineage>
        <taxon>Bacteria</taxon>
        <taxon>Pseudomonadati</taxon>
        <taxon>Pseudomonadota</taxon>
        <taxon>Alphaproteobacteria</taxon>
        <taxon>Sphingomonadales</taxon>
        <taxon>Sphingomonadaceae</taxon>
        <taxon>Sphingomonas</taxon>
    </lineage>
</organism>
<dbReference type="KEGG" id="sphi:TS85_14955"/>
<protein>
    <recommendedName>
        <fullName evidence="1">AB hydrolase-1 domain-containing protein</fullName>
    </recommendedName>
</protein>
<dbReference type="InterPro" id="IPR029058">
    <property type="entry name" value="AB_hydrolase_fold"/>
</dbReference>
<evidence type="ECO:0000313" key="3">
    <source>
        <dbReference type="Proteomes" id="UP000032300"/>
    </source>
</evidence>
<proteinExistence type="predicted"/>
<dbReference type="Proteomes" id="UP000032300">
    <property type="component" value="Chromosome"/>
</dbReference>
<evidence type="ECO:0000313" key="2">
    <source>
        <dbReference type="EMBL" id="AJP72796.1"/>
    </source>
</evidence>
<name>A0A7U4J9N8_9SPHN</name>